<dbReference type="Proteomes" id="UP001604336">
    <property type="component" value="Unassembled WGS sequence"/>
</dbReference>
<organism evidence="1 2">
    <name type="scientific">Abeliophyllum distichum</name>
    <dbReference type="NCBI Taxonomy" id="126358"/>
    <lineage>
        <taxon>Eukaryota</taxon>
        <taxon>Viridiplantae</taxon>
        <taxon>Streptophyta</taxon>
        <taxon>Embryophyta</taxon>
        <taxon>Tracheophyta</taxon>
        <taxon>Spermatophyta</taxon>
        <taxon>Magnoliopsida</taxon>
        <taxon>eudicotyledons</taxon>
        <taxon>Gunneridae</taxon>
        <taxon>Pentapetalae</taxon>
        <taxon>asterids</taxon>
        <taxon>lamiids</taxon>
        <taxon>Lamiales</taxon>
        <taxon>Oleaceae</taxon>
        <taxon>Forsythieae</taxon>
        <taxon>Abeliophyllum</taxon>
    </lineage>
</organism>
<name>A0ABD1UQS0_9LAMI</name>
<proteinExistence type="predicted"/>
<evidence type="ECO:0000313" key="2">
    <source>
        <dbReference type="Proteomes" id="UP001604336"/>
    </source>
</evidence>
<dbReference type="Gene3D" id="6.10.140.890">
    <property type="match status" value="1"/>
</dbReference>
<dbReference type="AlphaFoldDB" id="A0ABD1UQS0"/>
<accession>A0ABD1UQS0</accession>
<sequence>MSWPRDNWERLVEAVVRREQLRQIALSHSRSPSTSSVDSDYSFTSSSPLDKISIGSSTKSLFHSAILAANSVGAEKQSGSKIVLANRRNKWKGLGIFTAFTTKKKDYGNVDERAAQWASVQRTLHGLKPPETTGRFNEKSYSELSQIAEQAKRRAEIARQRELFTLKGHLESIIKNKGLDIEKIQSHYTI</sequence>
<protein>
    <submittedName>
        <fullName evidence="1">P-type H(+)-exporting transporter</fullName>
    </submittedName>
</protein>
<reference evidence="2" key="1">
    <citation type="submission" date="2024-07" db="EMBL/GenBank/DDBJ databases">
        <title>Two chromosome-level genome assemblies of Korean endemic species Abeliophyllum distichum and Forsythia ovata (Oleaceae).</title>
        <authorList>
            <person name="Jang H."/>
        </authorList>
    </citation>
    <scope>NUCLEOTIDE SEQUENCE [LARGE SCALE GENOMIC DNA]</scope>
</reference>
<gene>
    <name evidence="1" type="ORF">Adt_12448</name>
</gene>
<keyword evidence="2" id="KW-1185">Reference proteome</keyword>
<comment type="caution">
    <text evidence="1">The sequence shown here is derived from an EMBL/GenBank/DDBJ whole genome shotgun (WGS) entry which is preliminary data.</text>
</comment>
<dbReference type="EMBL" id="JBFOLK010000003">
    <property type="protein sequence ID" value="KAL2527394.1"/>
    <property type="molecule type" value="Genomic_DNA"/>
</dbReference>
<evidence type="ECO:0000313" key="1">
    <source>
        <dbReference type="EMBL" id="KAL2527394.1"/>
    </source>
</evidence>